<accession>A0AA88VR65</accession>
<gene>
    <name evidence="2" type="ORF">RJ639_009246</name>
</gene>
<dbReference type="Proteomes" id="UP001188597">
    <property type="component" value="Unassembled WGS sequence"/>
</dbReference>
<name>A0AA88VR65_9ASTE</name>
<organism evidence="2 3">
    <name type="scientific">Escallonia herrerae</name>
    <dbReference type="NCBI Taxonomy" id="1293975"/>
    <lineage>
        <taxon>Eukaryota</taxon>
        <taxon>Viridiplantae</taxon>
        <taxon>Streptophyta</taxon>
        <taxon>Embryophyta</taxon>
        <taxon>Tracheophyta</taxon>
        <taxon>Spermatophyta</taxon>
        <taxon>Magnoliopsida</taxon>
        <taxon>eudicotyledons</taxon>
        <taxon>Gunneridae</taxon>
        <taxon>Pentapetalae</taxon>
        <taxon>asterids</taxon>
        <taxon>campanulids</taxon>
        <taxon>Escalloniales</taxon>
        <taxon>Escalloniaceae</taxon>
        <taxon>Escallonia</taxon>
    </lineage>
</organism>
<evidence type="ECO:0000313" key="2">
    <source>
        <dbReference type="EMBL" id="KAK3012593.1"/>
    </source>
</evidence>
<dbReference type="AlphaFoldDB" id="A0AA88VR65"/>
<comment type="caution">
    <text evidence="2">The sequence shown here is derived from an EMBL/GenBank/DDBJ whole genome shotgun (WGS) entry which is preliminary data.</text>
</comment>
<keyword evidence="1" id="KW-1133">Transmembrane helix</keyword>
<dbReference type="EMBL" id="JAVXUP010001367">
    <property type="protein sequence ID" value="KAK3012593.1"/>
    <property type="molecule type" value="Genomic_DNA"/>
</dbReference>
<protein>
    <submittedName>
        <fullName evidence="2">Uncharacterized protein</fullName>
    </submittedName>
</protein>
<dbReference type="PANTHER" id="PTHR35465:SF1">
    <property type="entry name" value="PHOSPHATIDYLINOSITOL-GLYCAN BIOSYNTHESIS CLASS X PROTEIN"/>
    <property type="match status" value="1"/>
</dbReference>
<sequence length="121" mass="13868">MRLVIYFCWIHFHRQKLLNFSVERRRRFRWDLEVATVMSGGWPICISVSSAVTRSPDPRHGISLLVCDELLLGIPHKAWLVVILVVICLGLAFMIPLFLPSYLLDKSPSPQSVHQIVSKNS</sequence>
<proteinExistence type="predicted"/>
<keyword evidence="1" id="KW-0472">Membrane</keyword>
<keyword evidence="3" id="KW-1185">Reference proteome</keyword>
<feature type="transmembrane region" description="Helical" evidence="1">
    <location>
        <begin position="78"/>
        <end position="99"/>
    </location>
</feature>
<reference evidence="2" key="1">
    <citation type="submission" date="2022-12" db="EMBL/GenBank/DDBJ databases">
        <title>Draft genome assemblies for two species of Escallonia (Escalloniales).</title>
        <authorList>
            <person name="Chanderbali A."/>
            <person name="Dervinis C."/>
            <person name="Anghel I."/>
            <person name="Soltis D."/>
            <person name="Soltis P."/>
            <person name="Zapata F."/>
        </authorList>
    </citation>
    <scope>NUCLEOTIDE SEQUENCE</scope>
    <source>
        <strain evidence="2">UCBG64.0493</strain>
        <tissue evidence="2">Leaf</tissue>
    </source>
</reference>
<evidence type="ECO:0000256" key="1">
    <source>
        <dbReference type="SAM" id="Phobius"/>
    </source>
</evidence>
<dbReference type="PANTHER" id="PTHR35465">
    <property type="entry name" value="CAVEOLIN-1 PROTEIN"/>
    <property type="match status" value="1"/>
</dbReference>
<evidence type="ECO:0000313" key="3">
    <source>
        <dbReference type="Proteomes" id="UP001188597"/>
    </source>
</evidence>
<keyword evidence="1" id="KW-0812">Transmembrane</keyword>